<accession>A0A2K2H9R3</accession>
<proteinExistence type="predicted"/>
<feature type="domain" description="HTH cro/C1-type" evidence="1">
    <location>
        <begin position="21"/>
        <end position="53"/>
    </location>
</feature>
<evidence type="ECO:0000313" key="3">
    <source>
        <dbReference type="Proteomes" id="UP000236340"/>
    </source>
</evidence>
<sequence>MLAAKLNVTPVRDTFEIGSILRKKRKSQGLTLEQVAQHCGLSIRFISEVERGKPTAEFGKVLFLLNAVGVDLYVSTRD</sequence>
<dbReference type="InterPro" id="IPR010982">
    <property type="entry name" value="Lambda_DNA-bd_dom_sf"/>
</dbReference>
<dbReference type="OrthoDB" id="5422754at2"/>
<evidence type="ECO:0000259" key="1">
    <source>
        <dbReference type="PROSITE" id="PS50943"/>
    </source>
</evidence>
<dbReference type="Proteomes" id="UP000236340">
    <property type="component" value="Unassembled WGS sequence"/>
</dbReference>
<comment type="caution">
    <text evidence="2">The sequence shown here is derived from an EMBL/GenBank/DDBJ whole genome shotgun (WGS) entry which is preliminary data.</text>
</comment>
<dbReference type="InterPro" id="IPR001387">
    <property type="entry name" value="Cro/C1-type_HTH"/>
</dbReference>
<protein>
    <submittedName>
        <fullName evidence="2">Transcriptional regulator</fullName>
    </submittedName>
</protein>
<dbReference type="SMART" id="SM00530">
    <property type="entry name" value="HTH_XRE"/>
    <property type="match status" value="1"/>
</dbReference>
<evidence type="ECO:0000313" key="2">
    <source>
        <dbReference type="EMBL" id="PNU20042.1"/>
    </source>
</evidence>
<dbReference type="CDD" id="cd00093">
    <property type="entry name" value="HTH_XRE"/>
    <property type="match status" value="1"/>
</dbReference>
<dbReference type="Pfam" id="PF01381">
    <property type="entry name" value="HTH_3"/>
    <property type="match status" value="1"/>
</dbReference>
<dbReference type="SUPFAM" id="SSF47413">
    <property type="entry name" value="lambda repressor-like DNA-binding domains"/>
    <property type="match status" value="1"/>
</dbReference>
<dbReference type="Gene3D" id="1.10.260.40">
    <property type="entry name" value="lambda repressor-like DNA-binding domains"/>
    <property type="match status" value="1"/>
</dbReference>
<dbReference type="GO" id="GO:0003677">
    <property type="term" value="F:DNA binding"/>
    <property type="evidence" value="ECO:0007669"/>
    <property type="project" value="InterPro"/>
</dbReference>
<dbReference type="RefSeq" id="WP_103115540.1">
    <property type="nucleotide sequence ID" value="NZ_PPFX01000019.1"/>
</dbReference>
<dbReference type="AlphaFoldDB" id="A0A2K2H9R3"/>
<name>A0A2K2H9R3_9BACT</name>
<dbReference type="EMBL" id="PPFX01000019">
    <property type="protein sequence ID" value="PNU20042.1"/>
    <property type="molecule type" value="Genomic_DNA"/>
</dbReference>
<reference evidence="2 3" key="1">
    <citation type="journal article" date="2018" name="Genome Announc.">
        <title>Genome Sequence of Geothermobacter sp. HR-1 Iron Reducer from the Loihi Seamount.</title>
        <authorList>
            <person name="Smith H."/>
            <person name="Abuyen K."/>
            <person name="Tremblay J."/>
            <person name="Savalia P."/>
            <person name="Perez-Rodriguez I."/>
            <person name="Emerson D."/>
            <person name="Tully B."/>
            <person name="Amend J."/>
        </authorList>
    </citation>
    <scope>NUCLEOTIDE SEQUENCE [LARGE SCALE GENOMIC DNA]</scope>
    <source>
        <strain evidence="2 3">HR-1</strain>
    </source>
</reference>
<dbReference type="PROSITE" id="PS50943">
    <property type="entry name" value="HTH_CROC1"/>
    <property type="match status" value="1"/>
</dbReference>
<organism evidence="2 3">
    <name type="scientific">Geothermobacter hydrogeniphilus</name>
    <dbReference type="NCBI Taxonomy" id="1969733"/>
    <lineage>
        <taxon>Bacteria</taxon>
        <taxon>Pseudomonadati</taxon>
        <taxon>Thermodesulfobacteriota</taxon>
        <taxon>Desulfuromonadia</taxon>
        <taxon>Desulfuromonadales</taxon>
        <taxon>Geothermobacteraceae</taxon>
        <taxon>Geothermobacter</taxon>
    </lineage>
</organism>
<gene>
    <name evidence="2" type="ORF">C2E25_09660</name>
</gene>